<dbReference type="PANTHER" id="PTHR47657:SF7">
    <property type="entry name" value="STEROL REGULATORY ELEMENT-BINDING PROTEIN ECM22"/>
    <property type="match status" value="1"/>
</dbReference>
<evidence type="ECO:0000256" key="1">
    <source>
        <dbReference type="ARBA" id="ARBA00023242"/>
    </source>
</evidence>
<feature type="region of interest" description="Disordered" evidence="2">
    <location>
        <begin position="152"/>
        <end position="171"/>
    </location>
</feature>
<dbReference type="OrthoDB" id="5229455at2759"/>
<dbReference type="AlphaFoldDB" id="A0A395NLS5"/>
<comment type="caution">
    <text evidence="4">The sequence shown here is derived from an EMBL/GenBank/DDBJ whole genome shotgun (WGS) entry which is preliminary data.</text>
</comment>
<dbReference type="InterPro" id="IPR001138">
    <property type="entry name" value="Zn2Cys6_DnaBD"/>
</dbReference>
<dbReference type="InterPro" id="IPR036864">
    <property type="entry name" value="Zn2-C6_fun-type_DNA-bd_sf"/>
</dbReference>
<dbReference type="STRING" id="490622.A0A395NLS5"/>
<feature type="compositionally biased region" description="Polar residues" evidence="2">
    <location>
        <begin position="41"/>
        <end position="50"/>
    </location>
</feature>
<dbReference type="GO" id="GO:0000981">
    <property type="term" value="F:DNA-binding transcription factor activity, RNA polymerase II-specific"/>
    <property type="evidence" value="ECO:0007669"/>
    <property type="project" value="InterPro"/>
</dbReference>
<dbReference type="InterPro" id="IPR052400">
    <property type="entry name" value="Zn2-C6_fungal_TF"/>
</dbReference>
<evidence type="ECO:0000313" key="5">
    <source>
        <dbReference type="Proteomes" id="UP000266272"/>
    </source>
</evidence>
<dbReference type="SMART" id="SM00066">
    <property type="entry name" value="GAL4"/>
    <property type="match status" value="1"/>
</dbReference>
<feature type="compositionally biased region" description="Low complexity" evidence="2">
    <location>
        <begin position="60"/>
        <end position="73"/>
    </location>
</feature>
<organism evidence="4 5">
    <name type="scientific">Trichoderma arundinaceum</name>
    <dbReference type="NCBI Taxonomy" id="490622"/>
    <lineage>
        <taxon>Eukaryota</taxon>
        <taxon>Fungi</taxon>
        <taxon>Dikarya</taxon>
        <taxon>Ascomycota</taxon>
        <taxon>Pezizomycotina</taxon>
        <taxon>Sordariomycetes</taxon>
        <taxon>Hypocreomycetidae</taxon>
        <taxon>Hypocreales</taxon>
        <taxon>Hypocreaceae</taxon>
        <taxon>Trichoderma</taxon>
    </lineage>
</organism>
<protein>
    <submittedName>
        <fullName evidence="4">C6 transcription factor</fullName>
    </submittedName>
</protein>
<dbReference type="GO" id="GO:0008270">
    <property type="term" value="F:zinc ion binding"/>
    <property type="evidence" value="ECO:0007669"/>
    <property type="project" value="InterPro"/>
</dbReference>
<dbReference type="Pfam" id="PF00172">
    <property type="entry name" value="Zn_clus"/>
    <property type="match status" value="1"/>
</dbReference>
<dbReference type="PROSITE" id="PS00463">
    <property type="entry name" value="ZN2_CY6_FUNGAL_1"/>
    <property type="match status" value="1"/>
</dbReference>
<dbReference type="Proteomes" id="UP000266272">
    <property type="component" value="Unassembled WGS sequence"/>
</dbReference>
<reference evidence="4 5" key="1">
    <citation type="journal article" date="2018" name="PLoS Pathog.">
        <title>Evolution of structural diversity of trichothecenes, a family of toxins produced by plant pathogenic and entomopathogenic fungi.</title>
        <authorList>
            <person name="Proctor R.H."/>
            <person name="McCormick S.P."/>
            <person name="Kim H.S."/>
            <person name="Cardoza R.E."/>
            <person name="Stanley A.M."/>
            <person name="Lindo L."/>
            <person name="Kelly A."/>
            <person name="Brown D.W."/>
            <person name="Lee T."/>
            <person name="Vaughan M.M."/>
            <person name="Alexander N.J."/>
            <person name="Busman M."/>
            <person name="Gutierrez S."/>
        </authorList>
    </citation>
    <scope>NUCLEOTIDE SEQUENCE [LARGE SCALE GENOMIC DNA]</scope>
    <source>
        <strain evidence="4 5">IBT 40837</strain>
    </source>
</reference>
<proteinExistence type="predicted"/>
<dbReference type="EMBL" id="PXOA01000322">
    <property type="protein sequence ID" value="RFU76874.1"/>
    <property type="molecule type" value="Genomic_DNA"/>
</dbReference>
<dbReference type="PROSITE" id="PS50048">
    <property type="entry name" value="ZN2_CY6_FUNGAL_2"/>
    <property type="match status" value="1"/>
</dbReference>
<feature type="region of interest" description="Disordered" evidence="2">
    <location>
        <begin position="41"/>
        <end position="73"/>
    </location>
</feature>
<name>A0A395NLS5_TRIAR</name>
<dbReference type="CDD" id="cd00067">
    <property type="entry name" value="GAL4"/>
    <property type="match status" value="1"/>
</dbReference>
<accession>A0A395NLS5</accession>
<feature type="domain" description="Zn(2)-C6 fungal-type" evidence="3">
    <location>
        <begin position="98"/>
        <end position="128"/>
    </location>
</feature>
<evidence type="ECO:0000256" key="2">
    <source>
        <dbReference type="SAM" id="MobiDB-lite"/>
    </source>
</evidence>
<keyword evidence="5" id="KW-1185">Reference proteome</keyword>
<feature type="compositionally biased region" description="Basic and acidic residues" evidence="2">
    <location>
        <begin position="161"/>
        <end position="171"/>
    </location>
</feature>
<dbReference type="Gene3D" id="4.10.240.10">
    <property type="entry name" value="Zn(2)-C6 fungal-type DNA-binding domain"/>
    <property type="match status" value="1"/>
</dbReference>
<dbReference type="PRINTS" id="PR00755">
    <property type="entry name" value="AFLATOXINBRP"/>
</dbReference>
<dbReference type="SUPFAM" id="SSF57701">
    <property type="entry name" value="Zn2/Cys6 DNA-binding domain"/>
    <property type="match status" value="1"/>
</dbReference>
<dbReference type="PANTHER" id="PTHR47657">
    <property type="entry name" value="STEROL REGULATORY ELEMENT-BINDING PROTEIN ECM22"/>
    <property type="match status" value="1"/>
</dbReference>
<gene>
    <name evidence="4" type="ORF">TARUN_5367</name>
</gene>
<evidence type="ECO:0000313" key="4">
    <source>
        <dbReference type="EMBL" id="RFU76874.1"/>
    </source>
</evidence>
<sequence length="486" mass="55249">MDMQPFDSGIMSYPDSSDFDYAAFLQPDDAGFIDAAQGHSRATLSESSGGMHTPPYSGARSLSSSSNNNNNVDLSLRRLPMQQRQRLERRGHTKSRRGCYNCKRRRIKCQETHPACGHCAKSGLKCEYPAAPQITHQVRSIAYSVAKPTSGVELLPPPPAEARRDLDARDSKHSTQPDVYWQHEFLMHAILGYSASELMHTDSSLVAVAMNHRIKAIKAIKKRLTEGSRMETTYEEANALVATCFALTFQSVSLEDGLAEYMTFIRGIVIVGMQMMFKSIKPLFTNLFESNNDEVMAPYMEGLPLIQRGWAETAVESIANLGPLCTRQVEIEYHEQLMNIASNLLTNSFEGKLDGTSALMLDHRTDMDFLSAAYKANSRQYGWWMLLPHASFQELINANNQVIILLHSHWIALSQIMAFITEQEYEVREKHPSRQDSGSGRIDPGFIRWLKHLNARVDYEHQMFNQWPRWVDEQLDNDITFFGRRR</sequence>
<evidence type="ECO:0000259" key="3">
    <source>
        <dbReference type="PROSITE" id="PS50048"/>
    </source>
</evidence>
<keyword evidence="1" id="KW-0539">Nucleus</keyword>